<sequence length="78" mass="8436">MLSHDPGKHSRDLGKLAGDPVRLFHGPGKLAIVGERPTPAYLASKSMRGSTTAYSRSPARFMTSPSREKKNNVPKMTG</sequence>
<protein>
    <submittedName>
        <fullName evidence="2">Uncharacterized protein</fullName>
    </submittedName>
</protein>
<evidence type="ECO:0000313" key="3">
    <source>
        <dbReference type="EMBL" id="VFJ60738.1"/>
    </source>
</evidence>
<reference evidence="2" key="1">
    <citation type="submission" date="2019-02" db="EMBL/GenBank/DDBJ databases">
        <authorList>
            <person name="Gruber-Vodicka R. H."/>
            <person name="Seah K. B. B."/>
        </authorList>
    </citation>
    <scope>NUCLEOTIDE SEQUENCE</scope>
    <source>
        <strain evidence="3">BECK_DK161</strain>
        <strain evidence="2">BECK_DK47</strain>
    </source>
</reference>
<name>A0A450SL53_9GAMM</name>
<organism evidence="2">
    <name type="scientific">Candidatus Kentrum sp. DK</name>
    <dbReference type="NCBI Taxonomy" id="2126562"/>
    <lineage>
        <taxon>Bacteria</taxon>
        <taxon>Pseudomonadati</taxon>
        <taxon>Pseudomonadota</taxon>
        <taxon>Gammaproteobacteria</taxon>
        <taxon>Candidatus Kentrum</taxon>
    </lineage>
</organism>
<accession>A0A450SL53</accession>
<evidence type="ECO:0000256" key="1">
    <source>
        <dbReference type="SAM" id="MobiDB-lite"/>
    </source>
</evidence>
<evidence type="ECO:0000313" key="2">
    <source>
        <dbReference type="EMBL" id="VFJ54309.1"/>
    </source>
</evidence>
<dbReference type="EMBL" id="CAADEX010000046">
    <property type="protein sequence ID" value="VFJ54309.1"/>
    <property type="molecule type" value="Genomic_DNA"/>
</dbReference>
<dbReference type="EMBL" id="CAADEY010000084">
    <property type="protein sequence ID" value="VFJ60738.1"/>
    <property type="molecule type" value="Genomic_DNA"/>
</dbReference>
<feature type="region of interest" description="Disordered" evidence="1">
    <location>
        <begin position="44"/>
        <end position="78"/>
    </location>
</feature>
<gene>
    <name evidence="2" type="ORF">BECKDK2373B_GA0170837_10466</name>
    <name evidence="3" type="ORF">BECKDK2373C_GA0170839_10843</name>
</gene>
<dbReference type="AlphaFoldDB" id="A0A450SL53"/>
<proteinExistence type="predicted"/>